<proteinExistence type="inferred from homology"/>
<dbReference type="InterPro" id="IPR041492">
    <property type="entry name" value="HAD_2"/>
</dbReference>
<dbReference type="PANTHER" id="PTHR46193">
    <property type="entry name" value="6-PHOSPHOGLUCONATE PHOSPHATASE"/>
    <property type="match status" value="1"/>
</dbReference>
<dbReference type="Pfam" id="PF13419">
    <property type="entry name" value="HAD_2"/>
    <property type="match status" value="1"/>
</dbReference>
<keyword evidence="3" id="KW-0479">Metal-binding</keyword>
<dbReference type="NCBIfam" id="TIGR01509">
    <property type="entry name" value="HAD-SF-IA-v3"/>
    <property type="match status" value="1"/>
</dbReference>
<comment type="similarity">
    <text evidence="2">Belongs to the HAD-like hydrolase superfamily. CbbY/CbbZ/Gph/YieH family.</text>
</comment>
<evidence type="ECO:0000256" key="3">
    <source>
        <dbReference type="ARBA" id="ARBA00022723"/>
    </source>
</evidence>
<dbReference type="SUPFAM" id="SSF56784">
    <property type="entry name" value="HAD-like"/>
    <property type="match status" value="1"/>
</dbReference>
<keyword evidence="5" id="KW-0378">Hydrolase</keyword>
<keyword evidence="4" id="KW-0460">Magnesium</keyword>
<comment type="caution">
    <text evidence="5">The sequence shown here is derived from an EMBL/GenBank/DDBJ whole genome shotgun (WGS) entry which is preliminary data.</text>
</comment>
<dbReference type="Proteomes" id="UP000231143">
    <property type="component" value="Unassembled WGS sequence"/>
</dbReference>
<dbReference type="InterPro" id="IPR023214">
    <property type="entry name" value="HAD_sf"/>
</dbReference>
<dbReference type="Gene3D" id="1.10.150.240">
    <property type="entry name" value="Putative phosphatase, domain 2"/>
    <property type="match status" value="1"/>
</dbReference>
<reference evidence="5 6" key="1">
    <citation type="submission" date="2017-09" db="EMBL/GenBank/DDBJ databases">
        <title>Depth-based differentiation of microbial function through sediment-hosted aquifers and enrichment of novel symbionts in the deep terrestrial subsurface.</title>
        <authorList>
            <person name="Probst A.J."/>
            <person name="Ladd B."/>
            <person name="Jarett J.K."/>
            <person name="Geller-Mcgrath D.E."/>
            <person name="Sieber C.M."/>
            <person name="Emerson J.B."/>
            <person name="Anantharaman K."/>
            <person name="Thomas B.C."/>
            <person name="Malmstrom R."/>
            <person name="Stieglmeier M."/>
            <person name="Klingl A."/>
            <person name="Woyke T."/>
            <person name="Ryan C.M."/>
            <person name="Banfield J.F."/>
        </authorList>
    </citation>
    <scope>NUCLEOTIDE SEQUENCE [LARGE SCALE GENOMIC DNA]</scope>
    <source>
        <strain evidence="5">CG22_combo_CG10-13_8_21_14_all_36_13</strain>
    </source>
</reference>
<dbReference type="InterPro" id="IPR036412">
    <property type="entry name" value="HAD-like_sf"/>
</dbReference>
<dbReference type="SFLD" id="SFLDG01135">
    <property type="entry name" value="C1.5.6:_HAD__Beta-PGM__Phospha"/>
    <property type="match status" value="1"/>
</dbReference>
<dbReference type="PANTHER" id="PTHR46193:SF9">
    <property type="entry name" value="HALOACID DEHALOGENASE-LIKE HYDROLASE DOMAIN-CONTAINING PROTEIN SGPP"/>
    <property type="match status" value="1"/>
</dbReference>
<evidence type="ECO:0000313" key="5">
    <source>
        <dbReference type="EMBL" id="PIP86854.1"/>
    </source>
</evidence>
<dbReference type="InterPro" id="IPR051600">
    <property type="entry name" value="Beta-PGM-like"/>
</dbReference>
<dbReference type="SFLD" id="SFLDS00003">
    <property type="entry name" value="Haloacid_Dehalogenase"/>
    <property type="match status" value="1"/>
</dbReference>
<gene>
    <name evidence="5" type="ORF">COW81_03255</name>
</gene>
<organism evidence="5 6">
    <name type="scientific">Candidatus Campbellbacteria bacterium CG22_combo_CG10-13_8_21_14_all_36_13</name>
    <dbReference type="NCBI Taxonomy" id="1974529"/>
    <lineage>
        <taxon>Bacteria</taxon>
        <taxon>Candidatus Campbelliibacteriota</taxon>
    </lineage>
</organism>
<accession>A0A2H0DXE9</accession>
<dbReference type="GO" id="GO:0016787">
    <property type="term" value="F:hydrolase activity"/>
    <property type="evidence" value="ECO:0007669"/>
    <property type="project" value="UniProtKB-KW"/>
</dbReference>
<dbReference type="InterPro" id="IPR023198">
    <property type="entry name" value="PGP-like_dom2"/>
</dbReference>
<comment type="cofactor">
    <cofactor evidence="1">
        <name>Mg(2+)</name>
        <dbReference type="ChEBI" id="CHEBI:18420"/>
    </cofactor>
</comment>
<name>A0A2H0DXE9_9BACT</name>
<evidence type="ECO:0000256" key="2">
    <source>
        <dbReference type="ARBA" id="ARBA00006171"/>
    </source>
</evidence>
<dbReference type="AlphaFoldDB" id="A0A2H0DXE9"/>
<protein>
    <submittedName>
        <fullName evidence="5">HAD family hydrolase</fullName>
    </submittedName>
</protein>
<dbReference type="SFLD" id="SFLDG01129">
    <property type="entry name" value="C1.5:_HAD__Beta-PGM__Phosphata"/>
    <property type="match status" value="1"/>
</dbReference>
<evidence type="ECO:0000256" key="1">
    <source>
        <dbReference type="ARBA" id="ARBA00001946"/>
    </source>
</evidence>
<sequence>MEQNKLKIKAILFDLDGVLVNMPDGHYEALNMALSLFGSTINRDEHEHVFNGLPTRKKLKKMEAMERLPIGLIELINGIKQKYTKEIIPKYCVPDYSKIILLQQLKKRGFLLGCCSNSIKETLHIMLKSAQIFDFFDLIIGNDEVKEPKPHPEMYLSAFKILNLKPDECIIVEDSPHGIESAKASGAKVFEVRGTEDVNLSLFKDIL</sequence>
<dbReference type="InterPro" id="IPR006439">
    <property type="entry name" value="HAD-SF_hydro_IA"/>
</dbReference>
<dbReference type="EMBL" id="PCTT01000044">
    <property type="protein sequence ID" value="PIP86854.1"/>
    <property type="molecule type" value="Genomic_DNA"/>
</dbReference>
<evidence type="ECO:0000256" key="4">
    <source>
        <dbReference type="ARBA" id="ARBA00022842"/>
    </source>
</evidence>
<dbReference type="CDD" id="cd07505">
    <property type="entry name" value="HAD_BPGM-like"/>
    <property type="match status" value="1"/>
</dbReference>
<dbReference type="GO" id="GO:0046872">
    <property type="term" value="F:metal ion binding"/>
    <property type="evidence" value="ECO:0007669"/>
    <property type="project" value="UniProtKB-KW"/>
</dbReference>
<evidence type="ECO:0000313" key="6">
    <source>
        <dbReference type="Proteomes" id="UP000231143"/>
    </source>
</evidence>
<dbReference type="Gene3D" id="3.40.50.1000">
    <property type="entry name" value="HAD superfamily/HAD-like"/>
    <property type="match status" value="1"/>
</dbReference>